<evidence type="ECO:0000313" key="1">
    <source>
        <dbReference type="EMBL" id="MFM9653527.1"/>
    </source>
</evidence>
<gene>
    <name evidence="1" type="ORF">ACKI1S_46575</name>
</gene>
<dbReference type="RefSeq" id="WP_369277299.1">
    <property type="nucleotide sequence ID" value="NZ_JBJVMW010000063.1"/>
</dbReference>
<accession>A0ABW9IZQ3</accession>
<dbReference type="Proteomes" id="UP001631993">
    <property type="component" value="Unassembled WGS sequence"/>
</dbReference>
<name>A0ABW9IZQ3_STRGJ</name>
<protein>
    <submittedName>
        <fullName evidence="1">Uncharacterized protein</fullName>
    </submittedName>
</protein>
<sequence length="45" mass="4748">MIPRRPAAAVPGGSPNAGLWQCLTTLARRPSLADFGAVREELTAE</sequence>
<evidence type="ECO:0000313" key="2">
    <source>
        <dbReference type="Proteomes" id="UP001631993"/>
    </source>
</evidence>
<reference evidence="1 2" key="1">
    <citation type="submission" date="2024-12" db="EMBL/GenBank/DDBJ databases">
        <title>Forecasting of Potato common scab and diversities of Pathogenic streptomyces spp. in china.</title>
        <authorList>
            <person name="Handique U."/>
            <person name="Wu J."/>
        </authorList>
    </citation>
    <scope>NUCLEOTIDE SEQUENCE [LARGE SCALE GENOMIC DNA]</scope>
    <source>
        <strain evidence="1 2">ZRIMU1585</strain>
    </source>
</reference>
<proteinExistence type="predicted"/>
<comment type="caution">
    <text evidence="1">The sequence shown here is derived from an EMBL/GenBank/DDBJ whole genome shotgun (WGS) entry which is preliminary data.</text>
</comment>
<organism evidence="1 2">
    <name type="scientific">Streptomyces galilaeus</name>
    <dbReference type="NCBI Taxonomy" id="33899"/>
    <lineage>
        <taxon>Bacteria</taxon>
        <taxon>Bacillati</taxon>
        <taxon>Actinomycetota</taxon>
        <taxon>Actinomycetes</taxon>
        <taxon>Kitasatosporales</taxon>
        <taxon>Streptomycetaceae</taxon>
        <taxon>Streptomyces</taxon>
    </lineage>
</organism>
<keyword evidence="2" id="KW-1185">Reference proteome</keyword>
<dbReference type="EMBL" id="JBJVNE010000058">
    <property type="protein sequence ID" value="MFM9653527.1"/>
    <property type="molecule type" value="Genomic_DNA"/>
</dbReference>